<dbReference type="GO" id="GO:0006091">
    <property type="term" value="P:generation of precursor metabolites and energy"/>
    <property type="evidence" value="ECO:0007669"/>
    <property type="project" value="InterPro"/>
</dbReference>
<keyword evidence="1" id="KW-0479">Metal-binding</keyword>
<dbReference type="GO" id="GO:0016151">
    <property type="term" value="F:nickel cation binding"/>
    <property type="evidence" value="ECO:0007669"/>
    <property type="project" value="InterPro"/>
</dbReference>
<evidence type="ECO:0000256" key="1">
    <source>
        <dbReference type="ARBA" id="ARBA00022485"/>
    </source>
</evidence>
<dbReference type="EMBL" id="BARV01041349">
    <property type="protein sequence ID" value="GAI49931.1"/>
    <property type="molecule type" value="Genomic_DNA"/>
</dbReference>
<keyword evidence="1" id="KW-0408">Iron</keyword>
<protein>
    <submittedName>
        <fullName evidence="4">Uncharacterized protein</fullName>
    </submittedName>
</protein>
<reference evidence="4" key="1">
    <citation type="journal article" date="2014" name="Front. Microbiol.">
        <title>High frequency of phylogenetically diverse reductive dehalogenase-homologous genes in deep subseafloor sedimentary metagenomes.</title>
        <authorList>
            <person name="Kawai M."/>
            <person name="Futagami T."/>
            <person name="Toyoda A."/>
            <person name="Takaki Y."/>
            <person name="Nishi S."/>
            <person name="Hori S."/>
            <person name="Arai W."/>
            <person name="Tsubouchi T."/>
            <person name="Morono Y."/>
            <person name="Uchiyama I."/>
            <person name="Ito T."/>
            <person name="Fujiyama A."/>
            <person name="Inagaki F."/>
            <person name="Takami H."/>
        </authorList>
    </citation>
    <scope>NUCLEOTIDE SEQUENCE</scope>
    <source>
        <strain evidence="4">Expedition CK06-06</strain>
    </source>
</reference>
<keyword evidence="1" id="KW-0004">4Fe-4S</keyword>
<keyword evidence="3" id="KW-0560">Oxidoreductase</keyword>
<sequence>MSYGHHDIGTLYFQLIYGPAGRLVSVKELHLAVFDHCQDGAFTYEASTYHYHTDQTIKTLRATATNKAPFEIKEPGKLKDFAARLGIDTSGSESRIAIRLCDFAEADFNRKYYEPSQTVEILAPQERKDTWRKSGIFPGGI</sequence>
<comment type="caution">
    <text evidence="4">The sequence shown here is derived from an EMBL/GenBank/DDBJ whole genome shotgun (WGS) entry which is preliminary data.</text>
</comment>
<evidence type="ECO:0000256" key="3">
    <source>
        <dbReference type="ARBA" id="ARBA00023002"/>
    </source>
</evidence>
<dbReference type="InterPro" id="IPR011254">
    <property type="entry name" value="Prismane-like_sf"/>
</dbReference>
<dbReference type="GO" id="GO:0051539">
    <property type="term" value="F:4 iron, 4 sulfur cluster binding"/>
    <property type="evidence" value="ECO:0007669"/>
    <property type="project" value="UniProtKB-KW"/>
</dbReference>
<keyword evidence="2" id="KW-0533">Nickel</keyword>
<dbReference type="Pfam" id="PF03063">
    <property type="entry name" value="Prismane"/>
    <property type="match status" value="1"/>
</dbReference>
<dbReference type="InterPro" id="IPR016101">
    <property type="entry name" value="CO_DH_a-bundle"/>
</dbReference>
<gene>
    <name evidence="4" type="ORF">S06H3_62634</name>
</gene>
<keyword evidence="1" id="KW-0411">Iron-sulfur</keyword>
<dbReference type="GO" id="GO:0043885">
    <property type="term" value="F:anaerobic carbon-monoxide dehydrogenase activity"/>
    <property type="evidence" value="ECO:0007669"/>
    <property type="project" value="InterPro"/>
</dbReference>
<dbReference type="SUPFAM" id="SSF56821">
    <property type="entry name" value="Prismane protein-like"/>
    <property type="match status" value="1"/>
</dbReference>
<accession>X1Q5B6</accession>
<evidence type="ECO:0000256" key="2">
    <source>
        <dbReference type="ARBA" id="ARBA00022596"/>
    </source>
</evidence>
<dbReference type="AlphaFoldDB" id="X1Q5B6"/>
<organism evidence="4">
    <name type="scientific">marine sediment metagenome</name>
    <dbReference type="NCBI Taxonomy" id="412755"/>
    <lineage>
        <taxon>unclassified sequences</taxon>
        <taxon>metagenomes</taxon>
        <taxon>ecological metagenomes</taxon>
    </lineage>
</organism>
<evidence type="ECO:0000313" key="4">
    <source>
        <dbReference type="EMBL" id="GAI49931.1"/>
    </source>
</evidence>
<name>X1Q5B6_9ZZZZ</name>
<proteinExistence type="predicted"/>
<dbReference type="Gene3D" id="1.20.1270.30">
    <property type="match status" value="1"/>
</dbReference>
<dbReference type="InterPro" id="IPR004137">
    <property type="entry name" value="HCP/CODH"/>
</dbReference>